<dbReference type="InterPro" id="IPR011013">
    <property type="entry name" value="Gal_mutarotase_sf_dom"/>
</dbReference>
<protein>
    <submittedName>
        <fullName evidence="7">Glycosyl transferase</fullName>
    </submittedName>
</protein>
<dbReference type="SUPFAM" id="SSF48208">
    <property type="entry name" value="Six-hairpin glycosidases"/>
    <property type="match status" value="1"/>
</dbReference>
<dbReference type="Gene3D" id="1.50.10.140">
    <property type="match status" value="1"/>
</dbReference>
<feature type="transmembrane region" description="Helical" evidence="3">
    <location>
        <begin position="880"/>
        <end position="900"/>
    </location>
</feature>
<gene>
    <name evidence="7" type="ORF">F7D14_20120</name>
</gene>
<evidence type="ECO:0000256" key="2">
    <source>
        <dbReference type="ARBA" id="ARBA00022679"/>
    </source>
</evidence>
<dbReference type="SMART" id="SM01068">
    <property type="entry name" value="CBM_X"/>
    <property type="match status" value="2"/>
</dbReference>
<dbReference type="PANTHER" id="PTHR37469:SF2">
    <property type="entry name" value="CELLOBIONIC ACID PHOSPHORYLASE"/>
    <property type="match status" value="1"/>
</dbReference>
<dbReference type="InterPro" id="IPR012341">
    <property type="entry name" value="6hp_glycosidase-like_sf"/>
</dbReference>
<dbReference type="Gene3D" id="2.60.420.10">
    <property type="entry name" value="Maltose phosphorylase, domain 3"/>
    <property type="match status" value="1"/>
</dbReference>
<evidence type="ECO:0000313" key="8">
    <source>
        <dbReference type="Proteomes" id="UP000422569"/>
    </source>
</evidence>
<feature type="transmembrane region" description="Helical" evidence="3">
    <location>
        <begin position="838"/>
        <end position="860"/>
    </location>
</feature>
<dbReference type="GO" id="GO:0005975">
    <property type="term" value="P:carbohydrate metabolic process"/>
    <property type="evidence" value="ECO:0007669"/>
    <property type="project" value="InterPro"/>
</dbReference>
<dbReference type="PANTHER" id="PTHR37469">
    <property type="entry name" value="CELLOBIONIC ACID PHOSPHORYLASE-RELATED"/>
    <property type="match status" value="1"/>
</dbReference>
<dbReference type="SUPFAM" id="SSF74650">
    <property type="entry name" value="Galactose mutarotase-like"/>
    <property type="match status" value="2"/>
</dbReference>
<keyword evidence="3" id="KW-0812">Transmembrane</keyword>
<dbReference type="InterPro" id="IPR052047">
    <property type="entry name" value="GH94_Enzymes"/>
</dbReference>
<evidence type="ECO:0000259" key="5">
    <source>
        <dbReference type="Pfam" id="PF10091"/>
    </source>
</evidence>
<dbReference type="InterPro" id="IPR037018">
    <property type="entry name" value="GH65_N"/>
</dbReference>
<proteinExistence type="predicted"/>
<dbReference type="EMBL" id="CP044332">
    <property type="protein sequence ID" value="QGM99999.1"/>
    <property type="molecule type" value="Genomic_DNA"/>
</dbReference>
<accession>A0A6B8MEL9</accession>
<dbReference type="InterPro" id="IPR033432">
    <property type="entry name" value="GH94_catalytic"/>
</dbReference>
<feature type="domain" description="Glycosyl hydrolase 94 catalytic" evidence="6">
    <location>
        <begin position="2342"/>
        <end position="2766"/>
    </location>
</feature>
<dbReference type="Pfam" id="PF17167">
    <property type="entry name" value="Glyco_hydro_94"/>
    <property type="match status" value="1"/>
</dbReference>
<evidence type="ECO:0000256" key="3">
    <source>
        <dbReference type="SAM" id="Phobius"/>
    </source>
</evidence>
<evidence type="ECO:0000313" key="7">
    <source>
        <dbReference type="EMBL" id="QGM99999.1"/>
    </source>
</evidence>
<evidence type="ECO:0000259" key="4">
    <source>
        <dbReference type="Pfam" id="PF06165"/>
    </source>
</evidence>
<dbReference type="Pfam" id="PF06165">
    <property type="entry name" value="GH94_b-supersand"/>
    <property type="match status" value="2"/>
</dbReference>
<dbReference type="KEGG" id="mpar:F7D14_20120"/>
<feature type="transmembrane region" description="Helical" evidence="3">
    <location>
        <begin position="816"/>
        <end position="832"/>
    </location>
</feature>
<keyword evidence="2 7" id="KW-0808">Transferase</keyword>
<sequence>MRKRAQSPWDSLAPIREELFSVERLEEHARSLAAAQPVKPMLTKGRPLAGRLVDNEATLLAAYRTTTEWVGEGRAITPAAKWLTDNYHLIERQIRQIRSDMPPDYYRQLPKLAIGPFAGFPRVFGMVWAFVAHTDSCFEAEMLRRYVHAYQDVQPLTIGELWAVSITLRFVMIENLRRLAEQILRTRSACQAADRLADRLLGTGGVVAEPAATALASHAQTMFSDAFAVQLAHRLRDQNHEMSPALAWLDNRLAARDATVDEVVHDMHRRLGASNVSVRNIITSLRLIADVDWTELFERISLVDDVLGVDSAFKDMDFPTRNLYRSAIEELARGSARTEPEIARAAVLAAKAECPSCAPATRERRQDPGYHLFGGGRCAFERTIGFRPPLRKGLARLSQTFGVKGYAAATLAVSAIILAAPLLILAGEGLGGWFLALLGALGAVPAVDAAVALVNRGVSFGFRASPLPGLELRNGVPSHLRTLVVVPTLLTSIEAIEEQIERLEIHHLASPEGDLHFALLSDWTDSEAEHREGDDELLEAASKGVAQLNERYGPAQGGARFLLLHRLRVWNESESRWIGWERKRGKLHELNRLLRGATDTTFTPIDGAAALAPVDVRYVITLDADTRLPRDTARRLIGKMAHPLNRPHFDAVAGRVVEGYALLQPRVTPSLPVGREGSLFQRIFSSLSGIDPYASAVSDVYQDLFGEGSYTGKGIYDVDAFEAALAGRTPDSTMLSHDLFEGVFARAGLASDVEVMEEFPARYDVGALRHHRWARGDWQLLPWIFGRAPRTGNMDRARNALPAIGRWKMLDNLRRTLSAPVGVFALAAGWTAPFDAALVWTIFVISTIVMPTLIPVVGAIPPRRPGITLASHIRALGGDLRLALSLSALIVTFLAHQAWLMSDAIARTLWRLVITRRNLLEWTTAAQATVGPRLELSGFYRRMAGALVIAAAAIIVAWLSDQGALSLATPFAALWFASPAVAHWASLPPRVAGKPLTSDADTRDLRLIARRTWRYFETFVTPADRMLPPDNFQEDPQALAHRTSPTNLGLYLLSVASARDFGWIGTDEAIERLEATLATMSEMARFRGHFYNWYDTRDLRPLDPKYVSSVDSGNLAGHLIALANACREWRSVPVAFSTRLAGVGDAVGVTREEASRLCDGRRTQTVTLGQLDEALAGLASRIRQPDVEHDDLPQQLAALAAEAKVMLDIASALEFERSDGAGADMLFWARASLKAIAAHQRELPSEIEAASLRDARLAVLEDAARKMALAMEFDFLLDGERRLLSIGYLVPEGALDSNCYDLLASEARLASFFAIAKGDVPARHWFRLGRGVTPVAHGAALISWSGSMFEYLMPSLVMRAPAGSLLDQTNRLIVRRQIDYAATLGLPWGVSESAYNARDLELTYQYSNFGVPGLGLKRRLGENQVVAPYATALATMVDSRAASANLERLAQAGACGRYGFYEALDYTPSRLPDGESVAIVRAFMAHHQGMTIVAIADALFDGAMRARFHAEPIIQATELLLQERMPRDVPAVRPWAAETKSTAALAKDFEGSGVRRFASAHQGTPATHLLSNGSYATMLTAAGSGYSRWNDVAVTRWREDAVCDDSGSYVFLRDVRSGDVWSAGFQPSGAEPEDYHVAFHEDRAEFTRRDGTLTTTMEVLVSAEDNAEVRRVSVSNTGADFREIEVTSYAELALAPQTADVTHPAFSKLFVETEFVADVGAILATRRRRAPTEEGIWAAHVSVVEGLVVGKPEIETDRARFLGRGHGVRTPIAVIDGRALSNTVGTILDPIFALRRRIRVAPGETARVAFWTMVAATREVLLHIVDKHKETTAFPRAVTLAWTQAQVQLHHLGVTAGEATMFQRLAGHAIYAAPTLRPSSNAIKHGAGAQSSLWAQGVSGDLPIVLLRISDIETLDVARELLRAHEYWRMKRLAVDVVILNERKSSYVQDLQVALESLVRANHSRPKIGAAESPGRVFVLRADLIPQESHALLASVARVVLVARLGGLFDQLRLLVETRIPLQGSQQRGRPRPSLAAKPVMPSLECFNGLGGFAEDGREYVTILGPGQSTPAPWINVIANPFFGFQTSSEGSGYTWSINSRENQISPWSNDPVSDRPGEAFYLSDDDTGELWSPTALPIRDAASTYTARHGRGYSRFEHMSRDVSSELTQFVPIDDAVKISRLLLRNRSNRVKRISVTAYVEWILGPSRGVSLPFVITEIDAKTGAMFARNTWNIPFGSRVAFFDLRGAQTDWTGDRREFIGRNGTLANPAALIGAAPLSNTVGAGLDPCGALRTKVEIPPNGTVEIVCFLGQAESADSARQAIMDYRAADLDAVMSEVAHHWDDVLGAVQVKTPDRTMDIMLNGWLLYQTLACRIWARSAFYQASGAYGFRDQLQDGMALTGTRPAMTREHLLRAAARQFVEGDVQHWWLPHSGQGVRTRISDDRIWLAFATAHYVDTTGDASVLDEVIPFLSGPSLTPDAHENFFEPSIAEETAPLFEHCVRALDQSLALGGHGLPLFGCGDWNDGMNRVGERGAGESVWLAWLLHATLSAFAPIAEARGDLAHAAAWRAHTEALRASLEREAWDGDWYRRGYFDNGDPLGSASSDECRIDSIAQSWAVLSGAAEPGRAAQAMAAVERELIRHEDRLALLFAPPFDKTSLDPGYIKGYPPGIRENGGQYTHAALWSVMAFAALGDGDKAAGLFSLLNPINRARTRAEAHRYKVEPYVVAADIYAAPPHVGRGGWTWYTGSAAWMQRAGVESILGLRLQGDILRLDPCIPKSWRGFELSLRHGSARYEITVENPDGVCRGVAFAALDDAVVTNRPLRLRLLDDGARHRLLVRLG</sequence>
<feature type="domain" description="Glycosyl hydrolase 94 supersandwich" evidence="4">
    <location>
        <begin position="1555"/>
        <end position="1830"/>
    </location>
</feature>
<dbReference type="Proteomes" id="UP000422569">
    <property type="component" value="Plasmid unnamed1"/>
</dbReference>
<keyword evidence="1" id="KW-0328">Glycosyltransferase</keyword>
<reference evidence="7 8" key="1">
    <citation type="submission" date="2019-09" db="EMBL/GenBank/DDBJ databases">
        <title>Isolation and complete genome sequencing of Methylocystis species.</title>
        <authorList>
            <person name="Rumah B.L."/>
            <person name="Stead C.E."/>
            <person name="Stevens B.C."/>
            <person name="Minton N.P."/>
            <person name="Grosse-Honebrink A."/>
            <person name="Zhang Y."/>
        </authorList>
    </citation>
    <scope>NUCLEOTIDE SEQUENCE [LARGE SCALE GENOMIC DNA]</scope>
    <source>
        <strain evidence="7 8">BRCS2</strain>
        <plasmid evidence="7 8">unnamed1</plasmid>
    </source>
</reference>
<feature type="transmembrane region" description="Helical" evidence="3">
    <location>
        <begin position="406"/>
        <end position="427"/>
    </location>
</feature>
<feature type="transmembrane region" description="Helical" evidence="3">
    <location>
        <begin position="433"/>
        <end position="454"/>
    </location>
</feature>
<evidence type="ECO:0000259" key="6">
    <source>
        <dbReference type="Pfam" id="PF17167"/>
    </source>
</evidence>
<dbReference type="Pfam" id="PF10091">
    <property type="entry name" value="Glycoamylase"/>
    <property type="match status" value="1"/>
</dbReference>
<feature type="domain" description="Glycosyl hydrolase 94 supersandwich" evidence="4">
    <location>
        <begin position="2058"/>
        <end position="2328"/>
    </location>
</feature>
<evidence type="ECO:0000256" key="1">
    <source>
        <dbReference type="ARBA" id="ARBA00022676"/>
    </source>
</evidence>
<dbReference type="InterPro" id="IPR008928">
    <property type="entry name" value="6-hairpin_glycosidase_sf"/>
</dbReference>
<dbReference type="InterPro" id="IPR019282">
    <property type="entry name" value="Glycoamylase-like_cons_dom"/>
</dbReference>
<geneLocation type="plasmid" evidence="7">
    <name>unnamed1</name>
</geneLocation>
<dbReference type="Gene3D" id="1.50.10.10">
    <property type="match status" value="1"/>
</dbReference>
<dbReference type="InterPro" id="IPR037820">
    <property type="entry name" value="GH94N_NdvB"/>
</dbReference>
<dbReference type="InterPro" id="IPR010383">
    <property type="entry name" value="Glyco_hydrolase_94_b-supersand"/>
</dbReference>
<dbReference type="Gene3D" id="2.70.98.40">
    <property type="entry name" value="Glycoside hydrolase, family 65, N-terminal domain"/>
    <property type="match status" value="2"/>
</dbReference>
<name>A0A6B8MEL9_9HYPH</name>
<dbReference type="GO" id="GO:0030246">
    <property type="term" value="F:carbohydrate binding"/>
    <property type="evidence" value="ECO:0007669"/>
    <property type="project" value="InterPro"/>
</dbReference>
<dbReference type="CDD" id="cd11753">
    <property type="entry name" value="GH94N_ChvB_NdvB_2_like"/>
    <property type="match status" value="1"/>
</dbReference>
<dbReference type="InterPro" id="IPR037824">
    <property type="entry name" value="GH94N_2_NdvB"/>
</dbReference>
<keyword evidence="3" id="KW-0472">Membrane</keyword>
<keyword evidence="8" id="KW-1185">Reference proteome</keyword>
<feature type="domain" description="Glycoamylase-like" evidence="5">
    <location>
        <begin position="1302"/>
        <end position="1509"/>
    </location>
</feature>
<keyword evidence="7" id="KW-0614">Plasmid</keyword>
<keyword evidence="3" id="KW-1133">Transmembrane helix</keyword>
<organism evidence="7 8">
    <name type="scientific">Methylocystis parvus</name>
    <dbReference type="NCBI Taxonomy" id="134"/>
    <lineage>
        <taxon>Bacteria</taxon>
        <taxon>Pseudomonadati</taxon>
        <taxon>Pseudomonadota</taxon>
        <taxon>Alphaproteobacteria</taxon>
        <taxon>Hyphomicrobiales</taxon>
        <taxon>Methylocystaceae</taxon>
        <taxon>Methylocystis</taxon>
    </lineage>
</organism>
<feature type="transmembrane region" description="Helical" evidence="3">
    <location>
        <begin position="939"/>
        <end position="960"/>
    </location>
</feature>
<dbReference type="CDD" id="cd11756">
    <property type="entry name" value="GH94N_ChvB_NdvB_1_like"/>
    <property type="match status" value="1"/>
</dbReference>
<feature type="transmembrane region" description="Helical" evidence="3">
    <location>
        <begin position="967"/>
        <end position="985"/>
    </location>
</feature>
<dbReference type="GO" id="GO:0016757">
    <property type="term" value="F:glycosyltransferase activity"/>
    <property type="evidence" value="ECO:0007669"/>
    <property type="project" value="UniProtKB-KW"/>
</dbReference>